<name>A0A4S4N017_9APHY</name>
<comment type="caution">
    <text evidence="2">The sequence shown here is derived from an EMBL/GenBank/DDBJ whole genome shotgun (WGS) entry which is preliminary data.</text>
</comment>
<sequence length="186" mass="21012">MSDLTEAKEHPFRLNPVNKKISVEQTLNLRHSVLWPDKPISYVRLPEDDAGHHYGAFLSPNDTTPIAVLSVFLEALPTLDDDPAFHDLASATVPAARFRKFACDPTWQGQGVGTVLLRDAFDAARLELGCRVTWCDARLATKAWYERRGMRSFGSTFFKDVYIEMDDGDRVFMERTCAYGSPRPTK</sequence>
<dbReference type="EMBL" id="SGPM01000042">
    <property type="protein sequence ID" value="THH31615.1"/>
    <property type="molecule type" value="Genomic_DNA"/>
</dbReference>
<gene>
    <name evidence="2" type="ORF">EUX98_g2592</name>
</gene>
<accession>A0A4S4N017</accession>
<dbReference type="GO" id="GO:0016747">
    <property type="term" value="F:acyltransferase activity, transferring groups other than amino-acyl groups"/>
    <property type="evidence" value="ECO:0007669"/>
    <property type="project" value="InterPro"/>
</dbReference>
<dbReference type="Pfam" id="PF00583">
    <property type="entry name" value="Acetyltransf_1"/>
    <property type="match status" value="1"/>
</dbReference>
<dbReference type="InterPro" id="IPR000182">
    <property type="entry name" value="GNAT_dom"/>
</dbReference>
<dbReference type="InterPro" id="IPR016181">
    <property type="entry name" value="Acyl_CoA_acyltransferase"/>
</dbReference>
<dbReference type="SUPFAM" id="SSF55729">
    <property type="entry name" value="Acyl-CoA N-acyltransferases (Nat)"/>
    <property type="match status" value="1"/>
</dbReference>
<dbReference type="Proteomes" id="UP000308730">
    <property type="component" value="Unassembled WGS sequence"/>
</dbReference>
<feature type="domain" description="N-acetyltransferase" evidence="1">
    <location>
        <begin position="12"/>
        <end position="178"/>
    </location>
</feature>
<dbReference type="PROSITE" id="PS51186">
    <property type="entry name" value="GNAT"/>
    <property type="match status" value="1"/>
</dbReference>
<protein>
    <recommendedName>
        <fullName evidence="1">N-acetyltransferase domain-containing protein</fullName>
    </recommendedName>
</protein>
<dbReference type="AlphaFoldDB" id="A0A4S4N017"/>
<reference evidence="2 3" key="1">
    <citation type="submission" date="2019-02" db="EMBL/GenBank/DDBJ databases">
        <title>Genome sequencing of the rare red list fungi Antrodiella citrinella (Flaviporus citrinellus).</title>
        <authorList>
            <person name="Buettner E."/>
            <person name="Kellner H."/>
        </authorList>
    </citation>
    <scope>NUCLEOTIDE SEQUENCE [LARGE SCALE GENOMIC DNA]</scope>
    <source>
        <strain evidence="2 3">DSM 108506</strain>
    </source>
</reference>
<evidence type="ECO:0000259" key="1">
    <source>
        <dbReference type="PROSITE" id="PS51186"/>
    </source>
</evidence>
<evidence type="ECO:0000313" key="3">
    <source>
        <dbReference type="Proteomes" id="UP000308730"/>
    </source>
</evidence>
<keyword evidence="3" id="KW-1185">Reference proteome</keyword>
<dbReference type="Gene3D" id="3.40.630.30">
    <property type="match status" value="1"/>
</dbReference>
<dbReference type="CDD" id="cd04301">
    <property type="entry name" value="NAT_SF"/>
    <property type="match status" value="1"/>
</dbReference>
<organism evidence="2 3">
    <name type="scientific">Antrodiella citrinella</name>
    <dbReference type="NCBI Taxonomy" id="2447956"/>
    <lineage>
        <taxon>Eukaryota</taxon>
        <taxon>Fungi</taxon>
        <taxon>Dikarya</taxon>
        <taxon>Basidiomycota</taxon>
        <taxon>Agaricomycotina</taxon>
        <taxon>Agaricomycetes</taxon>
        <taxon>Polyporales</taxon>
        <taxon>Steccherinaceae</taxon>
        <taxon>Antrodiella</taxon>
    </lineage>
</organism>
<evidence type="ECO:0000313" key="2">
    <source>
        <dbReference type="EMBL" id="THH31615.1"/>
    </source>
</evidence>
<dbReference type="OrthoDB" id="410198at2759"/>
<proteinExistence type="predicted"/>